<dbReference type="PROSITE" id="PS50127">
    <property type="entry name" value="UBC_2"/>
    <property type="match status" value="1"/>
</dbReference>
<reference evidence="6" key="1">
    <citation type="journal article" date="2022" name="Proc. Natl. Acad. Sci. U.S.A.">
        <title>Life cycle and functional genomics of the unicellular red alga Galdieria for elucidating algal and plant evolution and industrial use.</title>
        <authorList>
            <person name="Hirooka S."/>
            <person name="Itabashi T."/>
            <person name="Ichinose T.M."/>
            <person name="Onuma R."/>
            <person name="Fujiwara T."/>
            <person name="Yamashita S."/>
            <person name="Jong L.W."/>
            <person name="Tomita R."/>
            <person name="Iwane A.H."/>
            <person name="Miyagishima S.Y."/>
        </authorList>
    </citation>
    <scope>NUCLEOTIDE SEQUENCE</scope>
    <source>
        <strain evidence="6">NBRC 102759</strain>
    </source>
</reference>
<dbReference type="CDD" id="cd00195">
    <property type="entry name" value="UBCc_UEV"/>
    <property type="match status" value="1"/>
</dbReference>
<sequence length="154" mass="17614">MAFISNKRLYNDLIELYTSDYPGVSFVGDFSNDCSCVSLKLRCDVDPSCPYFGFMLPLTMCFSNYPLACPSVRFDVDVFHPNVYENGLVCLNILSAKEWSPALSLRVVLLTLLQLLELPNDQDPARREAGESYIRGDWYERVVRILDSSKCERF</sequence>
<gene>
    <name evidence="6" type="ORF">GpartN1_g1929.t1</name>
</gene>
<feature type="active site" description="Glycyl thioester intermediate" evidence="3">
    <location>
        <position position="90"/>
    </location>
</feature>
<dbReference type="InterPro" id="IPR000608">
    <property type="entry name" value="UBC"/>
</dbReference>
<accession>A0A9C7PSX8</accession>
<evidence type="ECO:0000256" key="4">
    <source>
        <dbReference type="RuleBase" id="RU362109"/>
    </source>
</evidence>
<evidence type="ECO:0000313" key="7">
    <source>
        <dbReference type="Proteomes" id="UP001061958"/>
    </source>
</evidence>
<evidence type="ECO:0000259" key="5">
    <source>
        <dbReference type="PROSITE" id="PS50127"/>
    </source>
</evidence>
<dbReference type="SMART" id="SM00212">
    <property type="entry name" value="UBCc"/>
    <property type="match status" value="1"/>
</dbReference>
<dbReference type="SUPFAM" id="SSF54495">
    <property type="entry name" value="UBC-like"/>
    <property type="match status" value="1"/>
</dbReference>
<dbReference type="InterPro" id="IPR050113">
    <property type="entry name" value="Ub_conjugating_enzyme"/>
</dbReference>
<comment type="caution">
    <text evidence="6">The sequence shown here is derived from an EMBL/GenBank/DDBJ whole genome shotgun (WGS) entry which is preliminary data.</text>
</comment>
<dbReference type="OrthoDB" id="9973183at2759"/>
<organism evidence="6 7">
    <name type="scientific">Galdieria partita</name>
    <dbReference type="NCBI Taxonomy" id="83374"/>
    <lineage>
        <taxon>Eukaryota</taxon>
        <taxon>Rhodophyta</taxon>
        <taxon>Bangiophyceae</taxon>
        <taxon>Galdieriales</taxon>
        <taxon>Galdieriaceae</taxon>
        <taxon>Galdieria</taxon>
    </lineage>
</organism>
<protein>
    <recommendedName>
        <fullName evidence="5">UBC core domain-containing protein</fullName>
    </recommendedName>
</protein>
<keyword evidence="7" id="KW-1185">Reference proteome</keyword>
<keyword evidence="2 4" id="KW-0833">Ubl conjugation pathway</keyword>
<keyword evidence="1" id="KW-0808">Transferase</keyword>
<dbReference type="GO" id="GO:0016740">
    <property type="term" value="F:transferase activity"/>
    <property type="evidence" value="ECO:0007669"/>
    <property type="project" value="UniProtKB-KW"/>
</dbReference>
<name>A0A9C7PSX8_9RHOD</name>
<evidence type="ECO:0000256" key="1">
    <source>
        <dbReference type="ARBA" id="ARBA00022679"/>
    </source>
</evidence>
<comment type="similarity">
    <text evidence="4">Belongs to the ubiquitin-conjugating enzyme family.</text>
</comment>
<dbReference type="EMBL" id="BQMJ01000013">
    <property type="protein sequence ID" value="GJQ10138.1"/>
    <property type="molecule type" value="Genomic_DNA"/>
</dbReference>
<proteinExistence type="inferred from homology"/>
<dbReference type="Proteomes" id="UP001061958">
    <property type="component" value="Unassembled WGS sequence"/>
</dbReference>
<dbReference type="PROSITE" id="PS00183">
    <property type="entry name" value="UBC_1"/>
    <property type="match status" value="1"/>
</dbReference>
<evidence type="ECO:0000313" key="6">
    <source>
        <dbReference type="EMBL" id="GJQ10138.1"/>
    </source>
</evidence>
<reference evidence="6" key="2">
    <citation type="submission" date="2022-01" db="EMBL/GenBank/DDBJ databases">
        <authorList>
            <person name="Hirooka S."/>
            <person name="Miyagishima S.Y."/>
        </authorList>
    </citation>
    <scope>NUCLEOTIDE SEQUENCE</scope>
    <source>
        <strain evidence="6">NBRC 102759</strain>
    </source>
</reference>
<dbReference type="InterPro" id="IPR016135">
    <property type="entry name" value="UBQ-conjugating_enzyme/RWD"/>
</dbReference>
<dbReference type="PANTHER" id="PTHR24067">
    <property type="entry name" value="UBIQUITIN-CONJUGATING ENZYME E2"/>
    <property type="match status" value="1"/>
</dbReference>
<dbReference type="Gene3D" id="3.10.110.10">
    <property type="entry name" value="Ubiquitin Conjugating Enzyme"/>
    <property type="match status" value="1"/>
</dbReference>
<evidence type="ECO:0000256" key="3">
    <source>
        <dbReference type="PROSITE-ProRule" id="PRU10133"/>
    </source>
</evidence>
<keyword evidence="4" id="KW-0547">Nucleotide-binding</keyword>
<dbReference type="Pfam" id="PF00179">
    <property type="entry name" value="UQ_con"/>
    <property type="match status" value="1"/>
</dbReference>
<dbReference type="GO" id="GO:0005524">
    <property type="term" value="F:ATP binding"/>
    <property type="evidence" value="ECO:0007669"/>
    <property type="project" value="UniProtKB-UniRule"/>
</dbReference>
<dbReference type="AlphaFoldDB" id="A0A9C7PSX8"/>
<evidence type="ECO:0000256" key="2">
    <source>
        <dbReference type="ARBA" id="ARBA00022786"/>
    </source>
</evidence>
<feature type="domain" description="UBC core" evidence="5">
    <location>
        <begin position="4"/>
        <end position="152"/>
    </location>
</feature>
<dbReference type="InterPro" id="IPR023313">
    <property type="entry name" value="UBQ-conjugating_AS"/>
</dbReference>
<keyword evidence="4" id="KW-0067">ATP-binding</keyword>